<feature type="transmembrane region" description="Helical" evidence="1">
    <location>
        <begin position="33"/>
        <end position="52"/>
    </location>
</feature>
<name>A0A2M9BBG4_9MICO</name>
<protein>
    <submittedName>
        <fullName evidence="2">Uncharacterized protein</fullName>
    </submittedName>
</protein>
<keyword evidence="1" id="KW-0472">Membrane</keyword>
<keyword evidence="3" id="KW-1185">Reference proteome</keyword>
<comment type="caution">
    <text evidence="2">The sequence shown here is derived from an EMBL/GenBank/DDBJ whole genome shotgun (WGS) entry which is preliminary data.</text>
</comment>
<reference evidence="2 3" key="1">
    <citation type="submission" date="2017-11" db="EMBL/GenBank/DDBJ databases">
        <title>Genomic Encyclopedia of Archaeal and Bacterial Type Strains, Phase II (KMG-II): From Individual Species to Whole Genera.</title>
        <authorList>
            <person name="Goeker M."/>
        </authorList>
    </citation>
    <scope>NUCLEOTIDE SEQUENCE [LARGE SCALE GENOMIC DNA]</scope>
    <source>
        <strain evidence="2 3">DSM 25625</strain>
    </source>
</reference>
<evidence type="ECO:0000256" key="1">
    <source>
        <dbReference type="SAM" id="Phobius"/>
    </source>
</evidence>
<organism evidence="2 3">
    <name type="scientific">Compostimonas suwonensis</name>
    <dbReference type="NCBI Taxonomy" id="1048394"/>
    <lineage>
        <taxon>Bacteria</taxon>
        <taxon>Bacillati</taxon>
        <taxon>Actinomycetota</taxon>
        <taxon>Actinomycetes</taxon>
        <taxon>Micrococcales</taxon>
        <taxon>Microbacteriaceae</taxon>
        <taxon>Compostimonas</taxon>
    </lineage>
</organism>
<gene>
    <name evidence="2" type="ORF">CLV54_3401</name>
</gene>
<dbReference type="OrthoDB" id="5120536at2"/>
<evidence type="ECO:0000313" key="3">
    <source>
        <dbReference type="Proteomes" id="UP000230161"/>
    </source>
</evidence>
<dbReference type="Proteomes" id="UP000230161">
    <property type="component" value="Unassembled WGS sequence"/>
</dbReference>
<proteinExistence type="predicted"/>
<accession>A0A2M9BBG4</accession>
<dbReference type="EMBL" id="PGFB01000007">
    <property type="protein sequence ID" value="PJJ55263.1"/>
    <property type="molecule type" value="Genomic_DNA"/>
</dbReference>
<keyword evidence="1" id="KW-0812">Transmembrane</keyword>
<sequence>MRKYVLNAHIWGALIGVVTTVMAARKGPRDWRLVLTIIGAGISLAVAIGTVVEESRELEAESDDRR</sequence>
<evidence type="ECO:0000313" key="2">
    <source>
        <dbReference type="EMBL" id="PJJ55263.1"/>
    </source>
</evidence>
<dbReference type="RefSeq" id="WP_100346153.1">
    <property type="nucleotide sequence ID" value="NZ_PGFB01000007.1"/>
</dbReference>
<dbReference type="AlphaFoldDB" id="A0A2M9BBG4"/>
<keyword evidence="1" id="KW-1133">Transmembrane helix</keyword>